<keyword evidence="1" id="KW-1133">Transmembrane helix</keyword>
<dbReference type="Proteomes" id="UP000199470">
    <property type="component" value="Unassembled WGS sequence"/>
</dbReference>
<evidence type="ECO:0000313" key="2">
    <source>
        <dbReference type="EMBL" id="SFM92726.1"/>
    </source>
</evidence>
<feature type="transmembrane region" description="Helical" evidence="1">
    <location>
        <begin position="52"/>
        <end position="71"/>
    </location>
</feature>
<feature type="transmembrane region" description="Helical" evidence="1">
    <location>
        <begin position="311"/>
        <end position="328"/>
    </location>
</feature>
<dbReference type="STRING" id="758825.SAMN02982985_05819"/>
<keyword evidence="3" id="KW-1185">Reference proteome</keyword>
<feature type="transmembrane region" description="Helical" evidence="1">
    <location>
        <begin position="21"/>
        <end position="40"/>
    </location>
</feature>
<evidence type="ECO:0008006" key="4">
    <source>
        <dbReference type="Google" id="ProtNLM"/>
    </source>
</evidence>
<dbReference type="Pfam" id="PF13687">
    <property type="entry name" value="DUF4153"/>
    <property type="match status" value="1"/>
</dbReference>
<keyword evidence="1" id="KW-0812">Transmembrane</keyword>
<feature type="transmembrane region" description="Helical" evidence="1">
    <location>
        <begin position="204"/>
        <end position="222"/>
    </location>
</feature>
<gene>
    <name evidence="2" type="ORF">SAMN02982985_05819</name>
</gene>
<evidence type="ECO:0000313" key="3">
    <source>
        <dbReference type="Proteomes" id="UP000199470"/>
    </source>
</evidence>
<dbReference type="OrthoDB" id="7022049at2"/>
<evidence type="ECO:0000256" key="1">
    <source>
        <dbReference type="SAM" id="Phobius"/>
    </source>
</evidence>
<sequence length="619" mass="66873">MEHAATESTPLKLDAMVSRQVMVARLLTGLLQGALLYPLYRAASNSFWPATQPYLFAPLLLLCLLLPVLLISSLGHMRTRRALQWVGALAVVLALLALHDVWRGAGHVGWGELSRGSGVRAPSPLLFFFSAAFCYIAHSLALAAAQDGRRLASYASHFEAAWKLIIQLAFSTMFVSTLWTVLFLGSSLFMLVKLSFFKELLEQAWFNIPVTCFAFSCAIHLTDVRPAIVRGIRTLLLVLLSWLLPLAALMVTGFLCSLPFTGLEVLWQTRHATAVLLGTDVLLLVLINAAFQNGAAAGVVAPVLRVSARAAAVLLLPLTVIAVYALGLRVGDHGWSSDRIIAAACLLVAGCYAVGYAWAAYQSDSWLEPIAFVNVVTAFVILAVLLALFTPLADPARLAVNSQMARLDKGRVSARQFDYDYLRFEGARYGRAALEQLKLRSGGPDVELVRQSADEALKRTSRYGRDAPKLLDLADNLHVWPAGTQLPAGFLATRWGDNGLSYMLPSCLNNAGKECDVFVRDMNGDGKPDVLVVGKEPQIGAALLGLGVDGKWTLLGSLPQDAAGCAPLRGKLLAGEFEVVAPRVHDLQVGGMRVEVTPRETPPLALCKALTKALKGEKK</sequence>
<keyword evidence="1" id="KW-0472">Membrane</keyword>
<accession>A0A1I4UUX8</accession>
<feature type="transmembrane region" description="Helical" evidence="1">
    <location>
        <begin position="83"/>
        <end position="105"/>
    </location>
</feature>
<dbReference type="EMBL" id="FOTW01000052">
    <property type="protein sequence ID" value="SFM92726.1"/>
    <property type="molecule type" value="Genomic_DNA"/>
</dbReference>
<proteinExistence type="predicted"/>
<feature type="transmembrane region" description="Helical" evidence="1">
    <location>
        <begin position="371"/>
        <end position="393"/>
    </location>
</feature>
<feature type="transmembrane region" description="Helical" evidence="1">
    <location>
        <begin position="234"/>
        <end position="261"/>
    </location>
</feature>
<dbReference type="AlphaFoldDB" id="A0A1I4UUX8"/>
<dbReference type="RefSeq" id="WP_093391271.1">
    <property type="nucleotide sequence ID" value="NZ_FOTW01000052.1"/>
</dbReference>
<protein>
    <recommendedName>
        <fullName evidence="4">DUF4153 domain-containing protein</fullName>
    </recommendedName>
</protein>
<feature type="transmembrane region" description="Helical" evidence="1">
    <location>
        <begin position="125"/>
        <end position="145"/>
    </location>
</feature>
<feature type="transmembrane region" description="Helical" evidence="1">
    <location>
        <begin position="340"/>
        <end position="359"/>
    </location>
</feature>
<reference evidence="2 3" key="1">
    <citation type="submission" date="2016-10" db="EMBL/GenBank/DDBJ databases">
        <authorList>
            <person name="de Groot N.N."/>
        </authorList>
    </citation>
    <scope>NUCLEOTIDE SEQUENCE [LARGE SCALE GENOMIC DNA]</scope>
    <source>
        <strain evidence="2 3">ATCC 43154</strain>
    </source>
</reference>
<dbReference type="InterPro" id="IPR025291">
    <property type="entry name" value="DUF4153"/>
</dbReference>
<organism evidence="2 3">
    <name type="scientific">Rugamonas rubra</name>
    <dbReference type="NCBI Taxonomy" id="758825"/>
    <lineage>
        <taxon>Bacteria</taxon>
        <taxon>Pseudomonadati</taxon>
        <taxon>Pseudomonadota</taxon>
        <taxon>Betaproteobacteria</taxon>
        <taxon>Burkholderiales</taxon>
        <taxon>Oxalobacteraceae</taxon>
        <taxon>Telluria group</taxon>
        <taxon>Rugamonas</taxon>
    </lineage>
</organism>
<name>A0A1I4UUX8_9BURK</name>
<feature type="transmembrane region" description="Helical" evidence="1">
    <location>
        <begin position="165"/>
        <end position="192"/>
    </location>
</feature>